<dbReference type="SUPFAM" id="SSF51261">
    <property type="entry name" value="Duplicated hybrid motif"/>
    <property type="match status" value="1"/>
</dbReference>
<keyword evidence="5" id="KW-1185">Reference proteome</keyword>
<dbReference type="InterPro" id="IPR018392">
    <property type="entry name" value="LysM"/>
</dbReference>
<dbReference type="CDD" id="cd00118">
    <property type="entry name" value="LysM"/>
    <property type="match status" value="1"/>
</dbReference>
<dbReference type="PANTHER" id="PTHR21666:SF263">
    <property type="entry name" value="MUREIN HYDROLASE ACTIVATOR NLPD"/>
    <property type="match status" value="1"/>
</dbReference>
<evidence type="ECO:0000256" key="2">
    <source>
        <dbReference type="SAM" id="MobiDB-lite"/>
    </source>
</evidence>
<dbReference type="EMBL" id="JBHLZN010000003">
    <property type="protein sequence ID" value="MFB9887020.1"/>
    <property type="molecule type" value="Genomic_DNA"/>
</dbReference>
<protein>
    <submittedName>
        <fullName evidence="4">Peptidoglycan DD-metalloendopeptidase family protein</fullName>
    </submittedName>
</protein>
<dbReference type="CDD" id="cd12797">
    <property type="entry name" value="M23_peptidase"/>
    <property type="match status" value="1"/>
</dbReference>
<dbReference type="PROSITE" id="PS51782">
    <property type="entry name" value="LYSM"/>
    <property type="match status" value="1"/>
</dbReference>
<dbReference type="PANTHER" id="PTHR21666">
    <property type="entry name" value="PEPTIDASE-RELATED"/>
    <property type="match status" value="1"/>
</dbReference>
<reference evidence="4 5" key="1">
    <citation type="submission" date="2024-09" db="EMBL/GenBank/DDBJ databases">
        <authorList>
            <person name="Sun Q."/>
            <person name="Mori K."/>
        </authorList>
    </citation>
    <scope>NUCLEOTIDE SEQUENCE [LARGE SCALE GENOMIC DNA]</scope>
    <source>
        <strain evidence="4 5">ATCC 51285</strain>
    </source>
</reference>
<evidence type="ECO:0000313" key="4">
    <source>
        <dbReference type="EMBL" id="MFB9887020.1"/>
    </source>
</evidence>
<dbReference type="Pfam" id="PF01551">
    <property type="entry name" value="Peptidase_M23"/>
    <property type="match status" value="1"/>
</dbReference>
<comment type="caution">
    <text evidence="4">The sequence shown here is derived from an EMBL/GenBank/DDBJ whole genome shotgun (WGS) entry which is preliminary data.</text>
</comment>
<dbReference type="PROSITE" id="PS51257">
    <property type="entry name" value="PROKAR_LIPOPROTEIN"/>
    <property type="match status" value="1"/>
</dbReference>
<dbReference type="SMART" id="SM00257">
    <property type="entry name" value="LysM"/>
    <property type="match status" value="1"/>
</dbReference>
<comment type="similarity">
    <text evidence="1">Belongs to the E.coli NlpD/Haemophilus LppB family.</text>
</comment>
<feature type="domain" description="LysM" evidence="3">
    <location>
        <begin position="44"/>
        <end position="89"/>
    </location>
</feature>
<dbReference type="InterPro" id="IPR016047">
    <property type="entry name" value="M23ase_b-sheet_dom"/>
</dbReference>
<evidence type="ECO:0000256" key="1">
    <source>
        <dbReference type="ARBA" id="ARBA00038420"/>
    </source>
</evidence>
<dbReference type="Gene3D" id="3.10.350.10">
    <property type="entry name" value="LysM domain"/>
    <property type="match status" value="1"/>
</dbReference>
<evidence type="ECO:0000259" key="3">
    <source>
        <dbReference type="PROSITE" id="PS51782"/>
    </source>
</evidence>
<feature type="region of interest" description="Disordered" evidence="2">
    <location>
        <begin position="92"/>
        <end position="143"/>
    </location>
</feature>
<dbReference type="InterPro" id="IPR050570">
    <property type="entry name" value="Cell_wall_metabolism_enzyme"/>
</dbReference>
<dbReference type="RefSeq" id="WP_027312163.1">
    <property type="nucleotide sequence ID" value="NZ_JBHLZN010000003.1"/>
</dbReference>
<organism evidence="4 5">
    <name type="scientific">Balneatrix alpica</name>
    <dbReference type="NCBI Taxonomy" id="75684"/>
    <lineage>
        <taxon>Bacteria</taxon>
        <taxon>Pseudomonadati</taxon>
        <taxon>Pseudomonadota</taxon>
        <taxon>Gammaproteobacteria</taxon>
        <taxon>Oceanospirillales</taxon>
        <taxon>Balneatrichaceae</taxon>
        <taxon>Balneatrix</taxon>
    </lineage>
</organism>
<dbReference type="Pfam" id="PF01476">
    <property type="entry name" value="LysM"/>
    <property type="match status" value="1"/>
</dbReference>
<dbReference type="InterPro" id="IPR011055">
    <property type="entry name" value="Dup_hybrid_motif"/>
</dbReference>
<sequence>MRWQLMLVGGGLALLQGCSTSSFQAPVQDLGATPQRKVEIIQAREHVVAKGETLFSIAYRYGLDYRQLAQVNGIKAPSYTIYAGQRLQLHQGGANAPASRTASRATTTANTNSKAASSRQEAANTSSSRKTAAKSSTPVATGSVQWQWPASGKVLNTFSPNRNSDKGINIAGKQGDPVKAAADGVVVYAGNGLRGYVNLVIINHNQEFLSAYAHNHRILVKEQQQVKAGQQIAEMGQAEAGQGKLYFEIRRDGQPVNPLQYLPRR</sequence>
<dbReference type="Gene3D" id="2.70.70.10">
    <property type="entry name" value="Glucose Permease (Domain IIA)"/>
    <property type="match status" value="1"/>
</dbReference>
<dbReference type="InterPro" id="IPR036779">
    <property type="entry name" value="LysM_dom_sf"/>
</dbReference>
<evidence type="ECO:0000313" key="5">
    <source>
        <dbReference type="Proteomes" id="UP001589628"/>
    </source>
</evidence>
<proteinExistence type="inferred from homology"/>
<dbReference type="Proteomes" id="UP001589628">
    <property type="component" value="Unassembled WGS sequence"/>
</dbReference>
<gene>
    <name evidence="4" type="ORF">ACFFLH_11385</name>
</gene>
<name>A0ABV5ZCP4_9GAMM</name>
<accession>A0ABV5ZCP4</accession>
<feature type="compositionally biased region" description="Low complexity" evidence="2">
    <location>
        <begin position="94"/>
        <end position="137"/>
    </location>
</feature>